<dbReference type="Proteomes" id="UP000184164">
    <property type="component" value="Unassembled WGS sequence"/>
</dbReference>
<sequence>MGTLLIVIFGASFAGLVTSSIVMYKILTSKRGR</sequence>
<dbReference type="EMBL" id="FQUM01000006">
    <property type="protein sequence ID" value="SHF59609.1"/>
    <property type="molecule type" value="Genomic_DNA"/>
</dbReference>
<feature type="transmembrane region" description="Helical" evidence="1">
    <location>
        <begin position="6"/>
        <end position="27"/>
    </location>
</feature>
<name>A0A1M5CY34_9BACT</name>
<dbReference type="AlphaFoldDB" id="A0A1M5CY34"/>
<protein>
    <submittedName>
        <fullName evidence="2">Uncharacterized protein</fullName>
    </submittedName>
</protein>
<keyword evidence="3" id="KW-1185">Reference proteome</keyword>
<accession>A0A1M5CY34</accession>
<reference evidence="2 3" key="1">
    <citation type="submission" date="2016-11" db="EMBL/GenBank/DDBJ databases">
        <authorList>
            <person name="Jaros S."/>
            <person name="Januszkiewicz K."/>
            <person name="Wedrychowicz H."/>
        </authorList>
    </citation>
    <scope>NUCLEOTIDE SEQUENCE [LARGE SCALE GENOMIC DNA]</scope>
    <source>
        <strain evidence="2 3">DSM 26910</strain>
    </source>
</reference>
<evidence type="ECO:0000313" key="2">
    <source>
        <dbReference type="EMBL" id="SHF59609.1"/>
    </source>
</evidence>
<gene>
    <name evidence="2" type="ORF">SAMN05444274_106315</name>
</gene>
<dbReference type="STRING" id="1484053.SAMN05444274_106315"/>
<keyword evidence="1" id="KW-0812">Transmembrane</keyword>
<proteinExistence type="predicted"/>
<organism evidence="2 3">
    <name type="scientific">Mariniphaga anaerophila</name>
    <dbReference type="NCBI Taxonomy" id="1484053"/>
    <lineage>
        <taxon>Bacteria</taxon>
        <taxon>Pseudomonadati</taxon>
        <taxon>Bacteroidota</taxon>
        <taxon>Bacteroidia</taxon>
        <taxon>Marinilabiliales</taxon>
        <taxon>Prolixibacteraceae</taxon>
        <taxon>Mariniphaga</taxon>
    </lineage>
</organism>
<evidence type="ECO:0000313" key="3">
    <source>
        <dbReference type="Proteomes" id="UP000184164"/>
    </source>
</evidence>
<evidence type="ECO:0000256" key="1">
    <source>
        <dbReference type="SAM" id="Phobius"/>
    </source>
</evidence>
<keyword evidence="1" id="KW-1133">Transmembrane helix</keyword>
<keyword evidence="1" id="KW-0472">Membrane</keyword>